<feature type="region of interest" description="Disordered" evidence="1">
    <location>
        <begin position="666"/>
        <end position="689"/>
    </location>
</feature>
<accession>A0ABR2IWM5</accession>
<feature type="region of interest" description="Disordered" evidence="1">
    <location>
        <begin position="838"/>
        <end position="859"/>
    </location>
</feature>
<feature type="domain" description="Heterokaryon incompatibility" evidence="2">
    <location>
        <begin position="212"/>
        <end position="411"/>
    </location>
</feature>
<dbReference type="InterPro" id="IPR052895">
    <property type="entry name" value="HetReg/Transcr_Mod"/>
</dbReference>
<reference evidence="3 4" key="1">
    <citation type="journal article" date="2024" name="IMA Fungus">
        <title>Apiospora arundinis, a panoply of carbohydrate-active enzymes and secondary metabolites.</title>
        <authorList>
            <person name="Sorensen T."/>
            <person name="Petersen C."/>
            <person name="Muurmann A.T."/>
            <person name="Christiansen J.V."/>
            <person name="Brundto M.L."/>
            <person name="Overgaard C.K."/>
            <person name="Boysen A.T."/>
            <person name="Wollenberg R.D."/>
            <person name="Larsen T.O."/>
            <person name="Sorensen J.L."/>
            <person name="Nielsen K.L."/>
            <person name="Sondergaard T.E."/>
        </authorList>
    </citation>
    <scope>NUCLEOTIDE SEQUENCE [LARGE SCALE GENOMIC DNA]</scope>
    <source>
        <strain evidence="3 4">AAU 773</strain>
    </source>
</reference>
<dbReference type="Pfam" id="PF06985">
    <property type="entry name" value="HET"/>
    <property type="match status" value="1"/>
</dbReference>
<keyword evidence="4" id="KW-1185">Reference proteome</keyword>
<gene>
    <name evidence="3" type="ORF">PGQ11_007589</name>
</gene>
<evidence type="ECO:0000259" key="2">
    <source>
        <dbReference type="Pfam" id="PF06985"/>
    </source>
</evidence>
<evidence type="ECO:0000313" key="4">
    <source>
        <dbReference type="Proteomes" id="UP001390339"/>
    </source>
</evidence>
<comment type="caution">
    <text evidence="3">The sequence shown here is derived from an EMBL/GenBank/DDBJ whole genome shotgun (WGS) entry which is preliminary data.</text>
</comment>
<dbReference type="InterPro" id="IPR010730">
    <property type="entry name" value="HET"/>
</dbReference>
<dbReference type="PANTHER" id="PTHR24148">
    <property type="entry name" value="ANKYRIN REPEAT DOMAIN-CONTAINING PROTEIN 39 HOMOLOG-RELATED"/>
    <property type="match status" value="1"/>
</dbReference>
<evidence type="ECO:0000313" key="3">
    <source>
        <dbReference type="EMBL" id="KAK8869011.1"/>
    </source>
</evidence>
<name>A0ABR2IWM5_9PEZI</name>
<evidence type="ECO:0000256" key="1">
    <source>
        <dbReference type="SAM" id="MobiDB-lite"/>
    </source>
</evidence>
<dbReference type="EMBL" id="JAPCWZ010000004">
    <property type="protein sequence ID" value="KAK8869011.1"/>
    <property type="molecule type" value="Genomic_DNA"/>
</dbReference>
<proteinExistence type="predicted"/>
<organism evidence="3 4">
    <name type="scientific">Apiospora arundinis</name>
    <dbReference type="NCBI Taxonomy" id="335852"/>
    <lineage>
        <taxon>Eukaryota</taxon>
        <taxon>Fungi</taxon>
        <taxon>Dikarya</taxon>
        <taxon>Ascomycota</taxon>
        <taxon>Pezizomycotina</taxon>
        <taxon>Sordariomycetes</taxon>
        <taxon>Xylariomycetidae</taxon>
        <taxon>Amphisphaeriales</taxon>
        <taxon>Apiosporaceae</taxon>
        <taxon>Apiospora</taxon>
    </lineage>
</organism>
<protein>
    <submittedName>
        <fullName evidence="3">Heterokaryon incompatibility protein-domain-containing protein</fullName>
    </submittedName>
</protein>
<dbReference type="Proteomes" id="UP001390339">
    <property type="component" value="Unassembled WGS sequence"/>
</dbReference>
<sequence>MIQNSEVSVERSDLCTVHQHCPDRPYLELTVPDNSVSVTFIKFKISSRDQGWADQDGVNRSTTWFDAAAHRPPNRSSLPNFTLFCNARGVPEFQSQTAGWDEKSTLAKRNWLAALLPGDVIQIIPRAKFQGWVNIVGEAHITVGYQFVDDIGTSALVSQKFRGVPDKGLHGKSLQNTSDEIRVLHLQPAVNHDDPLLCSLHYLRLGQGEDFEPLSYCWGDADEMEEITIDAEAVGVFRAIPVAQSIAKALRELRLPHKPRRLWIDQLCINQNDRKEKTQQVGLMARVYSEASMVHIWLGMGDRATQAALAVVRDMYNYDRETFCIGGEGCRCEGTQHFVRLHDLKKRSRNRREGSRVFYEGLGDIFKVHMKTWPAEIRQSASGLKGSPNLSQLLSCLFSNPWFRRVWVIQEALCPPRAVVRCGSEIVSWDEVLHANHILSSIDFAASQPYSLAPAVTMPWVWNVLRENLRESRPSPNCVACAEGPMCILCVFLHGLSLQATVPQDKLFALLSFGQETGQHEGEKVPSPLKPDYSNPIEVTMADFTRWWILTYQSLDILSWTHCQPGRTWRRTSHDSHKPELPSPTWSLGVNGKYTWGEATLLNEHRHDATNGAIPDQDLITLPISVDGGGVEDDQSRLQLRLRGYQITEIEEITYLALDNHIPTATRKNSDKKISRTNSNDNDKKLDKSQQQLEDYMMTKPAASLLRSFDRTFDPTDTFKFWNSWWPQSSRPHDQRPRERILHRLREPAGPMSDHISAHTRYYSQRTATEEAYSFAALAEHASAPLVRCSADICPSCLDPFFFIGSDGRKTKGLCPWPARVGDVVVVLSGGKVPYLLRPVPNEEEGPKEKPEDSFSDGTAATLQGETVGQPQDGQKYQFVGECFVMGAMSGRYYEKQIRDGRELSIFTLV</sequence>
<dbReference type="PANTHER" id="PTHR24148:SF64">
    <property type="entry name" value="HETEROKARYON INCOMPATIBILITY DOMAIN-CONTAINING PROTEIN"/>
    <property type="match status" value="1"/>
</dbReference>